<comment type="subunit">
    <text evidence="4">Contains catalytic and regulatory chains.</text>
</comment>
<feature type="binding site" evidence="4">
    <location>
        <position position="143"/>
    </location>
    <ligand>
        <name>Zn(2+)</name>
        <dbReference type="ChEBI" id="CHEBI:29105"/>
    </ligand>
</feature>
<dbReference type="GO" id="GO:0006221">
    <property type="term" value="P:pyrimidine nucleotide biosynthetic process"/>
    <property type="evidence" value="ECO:0007669"/>
    <property type="project" value="UniProtKB-UniRule"/>
</dbReference>
<evidence type="ECO:0000259" key="5">
    <source>
        <dbReference type="Pfam" id="PF01948"/>
    </source>
</evidence>
<reference evidence="8" key="1">
    <citation type="submission" date="2016-04" db="EMBL/GenBank/DDBJ databases">
        <title>Draft genome sequence of Paludibacter jiangxiensis strain NM7.</title>
        <authorList>
            <person name="Qiu Y."/>
            <person name="Matsuura N."/>
            <person name="Ohashi A."/>
            <person name="Tourlousse M.D."/>
            <person name="Sekiguchi Y."/>
        </authorList>
    </citation>
    <scope>NUCLEOTIDE SEQUENCE [LARGE SCALE GENOMIC DNA]</scope>
    <source>
        <strain evidence="8">NM7</strain>
    </source>
</reference>
<dbReference type="OrthoDB" id="5599321at2"/>
<dbReference type="InterPro" id="IPR020545">
    <property type="entry name" value="Asp_carbamoyltransf_reg_N"/>
</dbReference>
<feature type="domain" description="Aspartate carbamoyltransferase regulatory subunit N-terminal" evidence="5">
    <location>
        <begin position="12"/>
        <end position="100"/>
    </location>
</feature>
<dbReference type="GO" id="GO:0009347">
    <property type="term" value="C:aspartate carbamoyltransferase complex"/>
    <property type="evidence" value="ECO:0007669"/>
    <property type="project" value="InterPro"/>
</dbReference>
<dbReference type="GO" id="GO:0046872">
    <property type="term" value="F:metal ion binding"/>
    <property type="evidence" value="ECO:0007669"/>
    <property type="project" value="UniProtKB-KW"/>
</dbReference>
<dbReference type="AlphaFoldDB" id="A0A170ZMX9"/>
<feature type="binding site" evidence="4">
    <location>
        <position position="117"/>
    </location>
    <ligand>
        <name>Zn(2+)</name>
        <dbReference type="ChEBI" id="CHEBI:29105"/>
    </ligand>
</feature>
<comment type="similarity">
    <text evidence="4">Belongs to the PyrI family.</text>
</comment>
<dbReference type="Pfam" id="PF01948">
    <property type="entry name" value="PyrI"/>
    <property type="match status" value="1"/>
</dbReference>
<evidence type="ECO:0000313" key="7">
    <source>
        <dbReference type="EMBL" id="GAT62838.1"/>
    </source>
</evidence>
<keyword evidence="7" id="KW-0808">Transferase</keyword>
<dbReference type="EMBL" id="BDCR01000003">
    <property type="protein sequence ID" value="GAT62838.1"/>
    <property type="molecule type" value="Genomic_DNA"/>
</dbReference>
<sequence>MSKTENKQVKIVAAIKDGTVIDRIPSDKLFKVASILHIEELSNQITVGNNLESQELGTKGIIKVSDKFFSDKDINKIALIAPNAKLNVIRDYVVVEKKTLKLPSVLEDIVKCVNPNCITNHEPMMTRFHVEDNHTLTLRCEYCERVMSGDEVKIL</sequence>
<dbReference type="Pfam" id="PF02748">
    <property type="entry name" value="PyrI_C"/>
    <property type="match status" value="1"/>
</dbReference>
<feature type="domain" description="Aspartate carbamoyltransferase regulatory subunit C-terminal" evidence="6">
    <location>
        <begin position="106"/>
        <end position="152"/>
    </location>
</feature>
<protein>
    <recommendedName>
        <fullName evidence="4">Aspartate carbamoyltransferase regulatory chain</fullName>
    </recommendedName>
</protein>
<comment type="cofactor">
    <cofactor evidence="4">
        <name>Zn(2+)</name>
        <dbReference type="ChEBI" id="CHEBI:29105"/>
    </cofactor>
    <text evidence="4">Binds 1 zinc ion per subunit.</text>
</comment>
<keyword evidence="2 4" id="KW-0862">Zinc</keyword>
<evidence type="ECO:0000256" key="4">
    <source>
        <dbReference type="HAMAP-Rule" id="MF_00002"/>
    </source>
</evidence>
<name>A0A170ZMX9_9BACT</name>
<dbReference type="Gene3D" id="3.30.70.140">
    <property type="entry name" value="Aspartate carbamoyltransferase regulatory subunit, N-terminal domain"/>
    <property type="match status" value="1"/>
</dbReference>
<dbReference type="SUPFAM" id="SSF54893">
    <property type="entry name" value="Aspartate carbamoyltransferase, Regulatory-chain, N-terminal domain"/>
    <property type="match status" value="1"/>
</dbReference>
<dbReference type="GO" id="GO:0006207">
    <property type="term" value="P:'de novo' pyrimidine nucleobase biosynthetic process"/>
    <property type="evidence" value="ECO:0007669"/>
    <property type="project" value="InterPro"/>
</dbReference>
<comment type="function">
    <text evidence="4">Involved in allosteric regulation of aspartate carbamoyltransferase.</text>
</comment>
<dbReference type="InterPro" id="IPR036793">
    <property type="entry name" value="Asp_carbatrfase_reg_N_sf"/>
</dbReference>
<dbReference type="InterPro" id="IPR036792">
    <property type="entry name" value="Asp_carbatrfase_reg_C_sf"/>
</dbReference>
<dbReference type="Gene3D" id="2.30.30.20">
    <property type="entry name" value="Aspartate carbamoyltransferase regulatory subunit, C-terminal domain"/>
    <property type="match status" value="1"/>
</dbReference>
<dbReference type="NCBIfam" id="TIGR00240">
    <property type="entry name" value="ATCase_reg"/>
    <property type="match status" value="1"/>
</dbReference>
<accession>A0A170ZMX9</accession>
<gene>
    <name evidence="4" type="primary">pyrI</name>
    <name evidence="7" type="ORF">PJIAN_3149</name>
</gene>
<evidence type="ECO:0000313" key="8">
    <source>
        <dbReference type="Proteomes" id="UP000076586"/>
    </source>
</evidence>
<dbReference type="Proteomes" id="UP000076586">
    <property type="component" value="Unassembled WGS sequence"/>
</dbReference>
<feature type="binding site" evidence="4">
    <location>
        <position position="140"/>
    </location>
    <ligand>
        <name>Zn(2+)</name>
        <dbReference type="ChEBI" id="CHEBI:29105"/>
    </ligand>
</feature>
<evidence type="ECO:0000256" key="1">
    <source>
        <dbReference type="ARBA" id="ARBA00022723"/>
    </source>
</evidence>
<dbReference type="STRING" id="681398.PJIAN_3149"/>
<dbReference type="SUPFAM" id="SSF57825">
    <property type="entry name" value="Aspartate carbamoyltransferase, Regulatory-chain, C-terminal domain"/>
    <property type="match status" value="1"/>
</dbReference>
<evidence type="ECO:0000259" key="6">
    <source>
        <dbReference type="Pfam" id="PF02748"/>
    </source>
</evidence>
<dbReference type="GO" id="GO:0016740">
    <property type="term" value="F:transferase activity"/>
    <property type="evidence" value="ECO:0007669"/>
    <property type="project" value="UniProtKB-KW"/>
</dbReference>
<evidence type="ECO:0000256" key="2">
    <source>
        <dbReference type="ARBA" id="ARBA00022833"/>
    </source>
</evidence>
<keyword evidence="1 4" id="KW-0479">Metal-binding</keyword>
<proteinExistence type="inferred from homology"/>
<feature type="binding site" evidence="4">
    <location>
        <position position="112"/>
    </location>
    <ligand>
        <name>Zn(2+)</name>
        <dbReference type="ChEBI" id="CHEBI:29105"/>
    </ligand>
</feature>
<dbReference type="InterPro" id="IPR020542">
    <property type="entry name" value="Asp_carbamoyltrfase_reg_C"/>
</dbReference>
<dbReference type="PANTHER" id="PTHR35805">
    <property type="entry name" value="ASPARTATE CARBAMOYLTRANSFERASE REGULATORY CHAIN"/>
    <property type="match status" value="1"/>
</dbReference>
<comment type="caution">
    <text evidence="7">The sequence shown here is derived from an EMBL/GenBank/DDBJ whole genome shotgun (WGS) entry which is preliminary data.</text>
</comment>
<keyword evidence="8" id="KW-1185">Reference proteome</keyword>
<reference evidence="8" key="2">
    <citation type="journal article" date="2017" name="Genome Announc.">
        <title>Draft genome sequence of Paludibacter jiangxiensis NM7(T), a propionate-producing fermentative bacterium.</title>
        <authorList>
            <person name="Qiu Y.-L."/>
            <person name="Tourlousse D.M."/>
            <person name="Matsuura N."/>
            <person name="Ohashi A."/>
            <person name="Sekiguchi Y."/>
        </authorList>
    </citation>
    <scope>NUCLEOTIDE SEQUENCE [LARGE SCALE GENOMIC DNA]</scope>
    <source>
        <strain evidence="8">NM7</strain>
    </source>
</reference>
<keyword evidence="3 4" id="KW-0665">Pyrimidine biosynthesis</keyword>
<evidence type="ECO:0000256" key="3">
    <source>
        <dbReference type="ARBA" id="ARBA00022975"/>
    </source>
</evidence>
<organism evidence="7 8">
    <name type="scientific">Paludibacter jiangxiensis</name>
    <dbReference type="NCBI Taxonomy" id="681398"/>
    <lineage>
        <taxon>Bacteria</taxon>
        <taxon>Pseudomonadati</taxon>
        <taxon>Bacteroidota</taxon>
        <taxon>Bacteroidia</taxon>
        <taxon>Bacteroidales</taxon>
        <taxon>Paludibacteraceae</taxon>
        <taxon>Paludibacter</taxon>
    </lineage>
</organism>
<dbReference type="RefSeq" id="WP_068703511.1">
    <property type="nucleotide sequence ID" value="NZ_BDCR01000003.1"/>
</dbReference>
<dbReference type="HAMAP" id="MF_00002">
    <property type="entry name" value="Asp_carb_tr_reg"/>
    <property type="match status" value="1"/>
</dbReference>
<dbReference type="PANTHER" id="PTHR35805:SF1">
    <property type="entry name" value="ASPARTATE CARBAMOYLTRANSFERASE REGULATORY CHAIN"/>
    <property type="match status" value="1"/>
</dbReference>
<dbReference type="InterPro" id="IPR002801">
    <property type="entry name" value="Asp_carbamoylTrfase_reg"/>
</dbReference>